<dbReference type="AlphaFoldDB" id="A0A0A9NAU2"/>
<dbReference type="EMBL" id="GBRH01271193">
    <property type="protein sequence ID" value="JAD26702.1"/>
    <property type="molecule type" value="Transcribed_RNA"/>
</dbReference>
<proteinExistence type="predicted"/>
<reference evidence="1" key="1">
    <citation type="submission" date="2014-09" db="EMBL/GenBank/DDBJ databases">
        <authorList>
            <person name="Magalhaes I.L.F."/>
            <person name="Oliveira U."/>
            <person name="Santos F.R."/>
            <person name="Vidigal T.H.D.A."/>
            <person name="Brescovit A.D."/>
            <person name="Santos A.J."/>
        </authorList>
    </citation>
    <scope>NUCLEOTIDE SEQUENCE</scope>
    <source>
        <tissue evidence="1">Shoot tissue taken approximately 20 cm above the soil surface</tissue>
    </source>
</reference>
<evidence type="ECO:0000313" key="1">
    <source>
        <dbReference type="EMBL" id="JAD26702.1"/>
    </source>
</evidence>
<reference evidence="1" key="2">
    <citation type="journal article" date="2015" name="Data Brief">
        <title>Shoot transcriptome of the giant reed, Arundo donax.</title>
        <authorList>
            <person name="Barrero R.A."/>
            <person name="Guerrero F.D."/>
            <person name="Moolhuijzen P."/>
            <person name="Goolsby J.A."/>
            <person name="Tidwell J."/>
            <person name="Bellgard S.E."/>
            <person name="Bellgard M.I."/>
        </authorList>
    </citation>
    <scope>NUCLEOTIDE SEQUENCE</scope>
    <source>
        <tissue evidence="1">Shoot tissue taken approximately 20 cm above the soil surface</tissue>
    </source>
</reference>
<accession>A0A0A9NAU2</accession>
<name>A0A0A9NAU2_ARUDO</name>
<sequence>MTASPYCHVLSKSFCQRCCSVFLHIVADKLVFGDQQYSLYS</sequence>
<protein>
    <submittedName>
        <fullName evidence="1">Uncharacterized protein</fullName>
    </submittedName>
</protein>
<organism evidence="1">
    <name type="scientific">Arundo donax</name>
    <name type="common">Giant reed</name>
    <name type="synonym">Donax arundinaceus</name>
    <dbReference type="NCBI Taxonomy" id="35708"/>
    <lineage>
        <taxon>Eukaryota</taxon>
        <taxon>Viridiplantae</taxon>
        <taxon>Streptophyta</taxon>
        <taxon>Embryophyta</taxon>
        <taxon>Tracheophyta</taxon>
        <taxon>Spermatophyta</taxon>
        <taxon>Magnoliopsida</taxon>
        <taxon>Liliopsida</taxon>
        <taxon>Poales</taxon>
        <taxon>Poaceae</taxon>
        <taxon>PACMAD clade</taxon>
        <taxon>Arundinoideae</taxon>
        <taxon>Arundineae</taxon>
        <taxon>Arundo</taxon>
    </lineage>
</organism>